<feature type="compositionally biased region" description="Basic residues" evidence="1">
    <location>
        <begin position="183"/>
        <end position="192"/>
    </location>
</feature>
<feature type="region of interest" description="Disordered" evidence="1">
    <location>
        <begin position="84"/>
        <end position="105"/>
    </location>
</feature>
<feature type="region of interest" description="Disordered" evidence="1">
    <location>
        <begin position="150"/>
        <end position="321"/>
    </location>
</feature>
<feature type="region of interest" description="Disordered" evidence="1">
    <location>
        <begin position="414"/>
        <end position="433"/>
    </location>
</feature>
<comment type="caution">
    <text evidence="2">The sequence shown here is derived from an EMBL/GenBank/DDBJ whole genome shotgun (WGS) entry which is preliminary data.</text>
</comment>
<feature type="compositionally biased region" description="Basic residues" evidence="1">
    <location>
        <begin position="260"/>
        <end position="274"/>
    </location>
</feature>
<keyword evidence="3" id="KW-1185">Reference proteome</keyword>
<protein>
    <submittedName>
        <fullName evidence="2">Uncharacterized protein</fullName>
    </submittedName>
</protein>
<evidence type="ECO:0000313" key="3">
    <source>
        <dbReference type="Proteomes" id="UP001195724"/>
    </source>
</evidence>
<reference evidence="2 3" key="1">
    <citation type="submission" date="2021-01" db="EMBL/GenBank/DDBJ databases">
        <title>Sequencing the genomes of 1000 actinobacteria strains.</title>
        <authorList>
            <person name="Klenk H.-P."/>
        </authorList>
    </citation>
    <scope>NUCLEOTIDE SEQUENCE [LARGE SCALE GENOMIC DNA]</scope>
    <source>
        <strain evidence="2 3">DSM 44581</strain>
    </source>
</reference>
<dbReference type="Proteomes" id="UP001195724">
    <property type="component" value="Unassembled WGS sequence"/>
</dbReference>
<sequence>MRVPFSAVGVRRTCSTSALQPRGRRPSGGNALREYRRDLGRDAFPLSGKPAGGTIRITTAGIPRQHGTGARGRWRSGEIRRRCDRPVPETGRNAHRENTGHPMPSASLVVDASVEKEINRKAGRGRPTRGATRRITLVALLCACYWSSTRRASPSRPTGKCERKQLHTAAKRIAESRSSSTCQRRRPRRRARSAPDDSRWHRPTGPPRDQRHRVRGQPVEERFSSRPVERGHRRPSEQHSSGPRGAQQRIAVERGPRVGDRRRHLPSHRARRGPPRPTGRVSPSQPLPLHDESRAAAAPDTEPFTGSRRRRAATAPARTGWQGSLPIGYSLAYREYRRANHRAARHIRPPPTLGRCPLGRDEAGCQPRCGVPSALACLPVEAEVFQWKQTASEWICTRCVCGQTTPGHVLRTVGHDLPPQPRRLGPVRSRNAT</sequence>
<dbReference type="EMBL" id="JAFBCL010000001">
    <property type="protein sequence ID" value="MBM7814690.1"/>
    <property type="molecule type" value="Genomic_DNA"/>
</dbReference>
<name>A0ABS2SFW8_9PSEU</name>
<gene>
    <name evidence="2" type="ORF">JOE68_005555</name>
</gene>
<proteinExistence type="predicted"/>
<organism evidence="2 3">
    <name type="scientific">Saccharothrix algeriensis</name>
    <dbReference type="NCBI Taxonomy" id="173560"/>
    <lineage>
        <taxon>Bacteria</taxon>
        <taxon>Bacillati</taxon>
        <taxon>Actinomycetota</taxon>
        <taxon>Actinomycetes</taxon>
        <taxon>Pseudonocardiales</taxon>
        <taxon>Pseudonocardiaceae</taxon>
        <taxon>Saccharothrix</taxon>
    </lineage>
</organism>
<accession>A0ABS2SFW8</accession>
<evidence type="ECO:0000256" key="1">
    <source>
        <dbReference type="SAM" id="MobiDB-lite"/>
    </source>
</evidence>
<evidence type="ECO:0000313" key="2">
    <source>
        <dbReference type="EMBL" id="MBM7814690.1"/>
    </source>
</evidence>
<feature type="compositionally biased region" description="Basic and acidic residues" evidence="1">
    <location>
        <begin position="218"/>
        <end position="237"/>
    </location>
</feature>
<feature type="compositionally biased region" description="Basic and acidic residues" evidence="1">
    <location>
        <begin position="84"/>
        <end position="99"/>
    </location>
</feature>